<dbReference type="AlphaFoldDB" id="A0A8K0SAA3"/>
<sequence length="527" mass="59186">MLPLRCVSVLLQLRTLPIRFPRGPTVRLILSLASPAGARGYSAPAWSSPGSTCPATSMRAYKRIVFTERTDRHAVYEFLAGLVASPQHAEAVEEFIFDVMDLDRLFRFSQLQAIPNNFPQQSSGPETSGFAQVLTDAGFDQDATMEYIDILSGSSQRTIQASKFIHYAAGLVILLCPNIHTLTFGDNSHNGPFVHLLQENNYSLLPNQYLQNLQHVTVLHTKDVTLGDDRFYTYTNVLHLLRLFHRLPALNSFSVDGIDDMREDLIAFPPATSNLKSLRIGHSSCSSEFLGKLIRIPRALERLNLTNGGRITLDGGGPIMSAMTISKALFEQRETIQEIDIDMDATFGKDDLDDPTEDEAYDDRDDWWHKDLEISTVPDKAQLRAWEGPATRQDGSPIGSMHDFASLTTLKIGVGMLLDGFLSPNRGTEQKESSRAPCRLVDALPPGLQSFTLRGYYKGKNQYYDWQVKEFMAYKAERFPRLQELEGIEAPVPSASDVYEEDDDSEEYETYNYKREVPDGKWVEAHA</sequence>
<organism evidence="2 3">
    <name type="scientific">Stachybotrys elegans</name>
    <dbReference type="NCBI Taxonomy" id="80388"/>
    <lineage>
        <taxon>Eukaryota</taxon>
        <taxon>Fungi</taxon>
        <taxon>Dikarya</taxon>
        <taxon>Ascomycota</taxon>
        <taxon>Pezizomycotina</taxon>
        <taxon>Sordariomycetes</taxon>
        <taxon>Hypocreomycetidae</taxon>
        <taxon>Hypocreales</taxon>
        <taxon>Stachybotryaceae</taxon>
        <taxon>Stachybotrys</taxon>
    </lineage>
</organism>
<gene>
    <name evidence="2" type="ORF">B0I35DRAFT_447299</name>
</gene>
<keyword evidence="3" id="KW-1185">Reference proteome</keyword>
<feature type="compositionally biased region" description="Acidic residues" evidence="1">
    <location>
        <begin position="498"/>
        <end position="509"/>
    </location>
</feature>
<evidence type="ECO:0000256" key="1">
    <source>
        <dbReference type="SAM" id="MobiDB-lite"/>
    </source>
</evidence>
<evidence type="ECO:0000313" key="2">
    <source>
        <dbReference type="EMBL" id="KAH7303065.1"/>
    </source>
</evidence>
<dbReference type="OrthoDB" id="3437411at2759"/>
<name>A0A8K0SAA3_9HYPO</name>
<protein>
    <submittedName>
        <fullName evidence="2">Uncharacterized protein</fullName>
    </submittedName>
</protein>
<dbReference type="InterPro" id="IPR032675">
    <property type="entry name" value="LRR_dom_sf"/>
</dbReference>
<dbReference type="SUPFAM" id="SSF52047">
    <property type="entry name" value="RNI-like"/>
    <property type="match status" value="1"/>
</dbReference>
<proteinExistence type="predicted"/>
<dbReference type="Proteomes" id="UP000813444">
    <property type="component" value="Unassembled WGS sequence"/>
</dbReference>
<comment type="caution">
    <text evidence="2">The sequence shown here is derived from an EMBL/GenBank/DDBJ whole genome shotgun (WGS) entry which is preliminary data.</text>
</comment>
<feature type="region of interest" description="Disordered" evidence="1">
    <location>
        <begin position="490"/>
        <end position="509"/>
    </location>
</feature>
<accession>A0A8K0SAA3</accession>
<evidence type="ECO:0000313" key="3">
    <source>
        <dbReference type="Proteomes" id="UP000813444"/>
    </source>
</evidence>
<dbReference type="EMBL" id="JAGPNK010000041">
    <property type="protein sequence ID" value="KAH7303065.1"/>
    <property type="molecule type" value="Genomic_DNA"/>
</dbReference>
<reference evidence="2" key="1">
    <citation type="journal article" date="2021" name="Nat. Commun.">
        <title>Genetic determinants of endophytism in the Arabidopsis root mycobiome.</title>
        <authorList>
            <person name="Mesny F."/>
            <person name="Miyauchi S."/>
            <person name="Thiergart T."/>
            <person name="Pickel B."/>
            <person name="Atanasova L."/>
            <person name="Karlsson M."/>
            <person name="Huettel B."/>
            <person name="Barry K.W."/>
            <person name="Haridas S."/>
            <person name="Chen C."/>
            <person name="Bauer D."/>
            <person name="Andreopoulos W."/>
            <person name="Pangilinan J."/>
            <person name="LaButti K."/>
            <person name="Riley R."/>
            <person name="Lipzen A."/>
            <person name="Clum A."/>
            <person name="Drula E."/>
            <person name="Henrissat B."/>
            <person name="Kohler A."/>
            <person name="Grigoriev I.V."/>
            <person name="Martin F.M."/>
            <person name="Hacquard S."/>
        </authorList>
    </citation>
    <scope>NUCLEOTIDE SEQUENCE</scope>
    <source>
        <strain evidence="2">MPI-CAGE-CH-0235</strain>
    </source>
</reference>
<dbReference type="Gene3D" id="3.80.10.10">
    <property type="entry name" value="Ribonuclease Inhibitor"/>
    <property type="match status" value="1"/>
</dbReference>